<evidence type="ECO:0000256" key="1">
    <source>
        <dbReference type="SAM" id="MobiDB-lite"/>
    </source>
</evidence>
<protein>
    <submittedName>
        <fullName evidence="2">Uncharacterized protein</fullName>
    </submittedName>
</protein>
<dbReference type="Proteomes" id="UP001281761">
    <property type="component" value="Unassembled WGS sequence"/>
</dbReference>
<sequence length="1322" mass="142711">MNPPILASSLIAPSDSPFLIDTTSVQFNKLLPVSPAAPKHETVLVDTSVRLFDDSIFFNTDFSSRFLSRHHHFTVAPDLLPLTLLVPNTSSPLTSTLLSNLPSSQSFFIDHGYSISDHLVCKRHLYGTSIRSLEPLNRGGSRIIGSCRSLNGGGRLLSLNSSFVSCLVDATNENMLFTTQTNLTADHSLFSFKLSTFKECSTTDSGGAIYCYKINVDVSIDSLRLNKEVSGTLLVVVSNVEGERVEVTDGIPNIGRVLEFSMPSWSSIGSCSVSIGETGLLQTPLSDYSIVAAFLPGHAMSSPTPQILKATCRLGNGTNHAWIQLTGLNIAPGTYTVTLVGMRGFSFDVTFSGATDEKGRALSEETPVRLFGEGSTLTFGTEYQIDAVIHQTTKEQLNFGGLIITFTTPAATSRIVEMGEDSHRSEDDTHLQFGLDYLVTSIASVDGLSSFLFSEGLEVTVPSAPIVDTISSSLSPSGTTFQVSMTGSHLPLTGSFTAILSPAVTMTVNFVDRVGTTPWLSDGVDEMQLNTTYTIIDLANDNDVILVNQKTFTTTQGPTLLSIDTPTLKSDNLNVIVLTLNGERIPLKATVSEFLLVVVEKDQSTEISIPVSFSTNWLGGGEAVAYPSSTLKYSTAYSVLRMTSTTVPVSIPSTVSFTTPAAPTRIILALVVDSDVTFKVPAEPSRLISVGSATYSNQDREVSVSLSGVKLSGTYWIVLESNTSTANVNVSVSFSESGIGELRGILYSKALPLSMNMTYDTVYKIVGMEDSSQKPIFFESGLTFFTMKEPARIEDGKCQLNPVRDKLIVTLTGRVLSPGGYSVVLTHSEASKSRTITGSVNSEGNVECSHSVDTNEADSLVFGETYSITSAHRDGSPIHVTSGLTLQIPRPPKVTVAIVHPNILSTAVTIELLGTDLDIQGNYSVALVDGPSFTILINAETKVNSPPLLIGLQDTLQFDTNYTLKSITDVEPERDTVLLDNSKNSTMQSNSLFIPSNRFLVPSKYQLAGPTLRIPSVASMGERKGMIEVKEATLQISDILVLIETARSLALPKHRIGKKGRKTCAAGRVVLNSVFSSFRRNIHCSNAGHISIESQSSGDGSKDHPSPWISLNDCSLSDSKSNQDKKSKVFSIELSGSVLIPCGLWLEIVEITKSKTERNTAKFELASGTCKSTSVRSQQQHHSLSSSKDTLLTKPANEHKNGVAAGRSLSSRGSGRRLRGWGSGEDAGDGGGRRDREAGEREPSGCEVGEPVCGKLDDPSFGESSEEERQELMLEIQEDDEPLRKIQEKREKEQEGEEKDEMQRSESELESELWESSSEEGL</sequence>
<feature type="compositionally biased region" description="Basic and acidic residues" evidence="1">
    <location>
        <begin position="1231"/>
        <end position="1244"/>
    </location>
</feature>
<keyword evidence="3" id="KW-1185">Reference proteome</keyword>
<reference evidence="2 3" key="1">
    <citation type="journal article" date="2022" name="bioRxiv">
        <title>Genomics of Preaxostyla Flagellates Illuminates Evolutionary Transitions and the Path Towards Mitochondrial Loss.</title>
        <authorList>
            <person name="Novak L.V.F."/>
            <person name="Treitli S.C."/>
            <person name="Pyrih J."/>
            <person name="Halakuc P."/>
            <person name="Pipaliya S.V."/>
            <person name="Vacek V."/>
            <person name="Brzon O."/>
            <person name="Soukal P."/>
            <person name="Eme L."/>
            <person name="Dacks J.B."/>
            <person name="Karnkowska A."/>
            <person name="Elias M."/>
            <person name="Hampl V."/>
        </authorList>
    </citation>
    <scope>NUCLEOTIDE SEQUENCE [LARGE SCALE GENOMIC DNA]</scope>
    <source>
        <strain evidence="2">NAU3</strain>
        <tissue evidence="2">Gut</tissue>
    </source>
</reference>
<proteinExistence type="predicted"/>
<name>A0ABQ9Y870_9EUKA</name>
<feature type="region of interest" description="Disordered" evidence="1">
    <location>
        <begin position="1168"/>
        <end position="1322"/>
    </location>
</feature>
<dbReference type="EMBL" id="JARBJD010000026">
    <property type="protein sequence ID" value="KAK2959889.1"/>
    <property type="molecule type" value="Genomic_DNA"/>
</dbReference>
<gene>
    <name evidence="2" type="ORF">BLNAU_5086</name>
</gene>
<accession>A0ABQ9Y870</accession>
<evidence type="ECO:0000313" key="2">
    <source>
        <dbReference type="EMBL" id="KAK2959889.1"/>
    </source>
</evidence>
<comment type="caution">
    <text evidence="2">The sequence shown here is derived from an EMBL/GenBank/DDBJ whole genome shotgun (WGS) entry which is preliminary data.</text>
</comment>
<feature type="compositionally biased region" description="Acidic residues" evidence="1">
    <location>
        <begin position="1308"/>
        <end position="1322"/>
    </location>
</feature>
<feature type="compositionally biased region" description="Basic and acidic residues" evidence="1">
    <location>
        <begin position="1282"/>
        <end position="1293"/>
    </location>
</feature>
<evidence type="ECO:0000313" key="3">
    <source>
        <dbReference type="Proteomes" id="UP001281761"/>
    </source>
</evidence>
<feature type="compositionally biased region" description="Low complexity" evidence="1">
    <location>
        <begin position="1177"/>
        <end position="1194"/>
    </location>
</feature>
<organism evidence="2 3">
    <name type="scientific">Blattamonas nauphoetae</name>
    <dbReference type="NCBI Taxonomy" id="2049346"/>
    <lineage>
        <taxon>Eukaryota</taxon>
        <taxon>Metamonada</taxon>
        <taxon>Preaxostyla</taxon>
        <taxon>Oxymonadida</taxon>
        <taxon>Blattamonas</taxon>
    </lineage>
</organism>